<keyword evidence="1 4" id="KW-0378">Hydrolase</keyword>
<gene>
    <name evidence="4" type="ORF">LIQ10_21130</name>
</gene>
<comment type="caution">
    <text evidence="4">The sequence shown here is derived from an EMBL/GenBank/DDBJ whole genome shotgun (WGS) entry which is preliminary data.</text>
</comment>
<evidence type="ECO:0000259" key="3">
    <source>
        <dbReference type="Pfam" id="PF02838"/>
    </source>
</evidence>
<proteinExistence type="predicted"/>
<feature type="non-terminal residue" evidence="4">
    <location>
        <position position="1"/>
    </location>
</feature>
<dbReference type="GO" id="GO:0005975">
    <property type="term" value="P:carbohydrate metabolic process"/>
    <property type="evidence" value="ECO:0007669"/>
    <property type="project" value="UniProtKB-ARBA"/>
</dbReference>
<dbReference type="RefSeq" id="WP_226973648.1">
    <property type="nucleotide sequence ID" value="NZ_JAJBNC010000488.1"/>
</dbReference>
<dbReference type="EMBL" id="JAJBNC010000488">
    <property type="protein sequence ID" value="MCB5496186.1"/>
    <property type="molecule type" value="Genomic_DNA"/>
</dbReference>
<dbReference type="Gene3D" id="3.30.379.10">
    <property type="entry name" value="Chitobiase/beta-hexosaminidase domain 2-like"/>
    <property type="match status" value="1"/>
</dbReference>
<dbReference type="InterPro" id="IPR029018">
    <property type="entry name" value="Hex-like_dom2"/>
</dbReference>
<evidence type="ECO:0000256" key="1">
    <source>
        <dbReference type="ARBA" id="ARBA00022801"/>
    </source>
</evidence>
<dbReference type="Proteomes" id="UP001297422">
    <property type="component" value="Unassembled WGS sequence"/>
</dbReference>
<dbReference type="SUPFAM" id="SSF55545">
    <property type="entry name" value="beta-N-acetylhexosaminidase-like domain"/>
    <property type="match status" value="1"/>
</dbReference>
<dbReference type="GO" id="GO:0016798">
    <property type="term" value="F:hydrolase activity, acting on glycosyl bonds"/>
    <property type="evidence" value="ECO:0007669"/>
    <property type="project" value="UniProtKB-KW"/>
</dbReference>
<evidence type="ECO:0000313" key="4">
    <source>
        <dbReference type="EMBL" id="MCB5496186.1"/>
    </source>
</evidence>
<keyword evidence="2" id="KW-0326">Glycosidase</keyword>
<evidence type="ECO:0000256" key="2">
    <source>
        <dbReference type="ARBA" id="ARBA00023295"/>
    </source>
</evidence>
<dbReference type="AlphaFoldDB" id="A0AAJ1B3A8"/>
<organism evidence="4 5">
    <name type="scientific">Mediterraneibacter gnavus</name>
    <name type="common">Ruminococcus gnavus</name>
    <dbReference type="NCBI Taxonomy" id="33038"/>
    <lineage>
        <taxon>Bacteria</taxon>
        <taxon>Bacillati</taxon>
        <taxon>Bacillota</taxon>
        <taxon>Clostridia</taxon>
        <taxon>Lachnospirales</taxon>
        <taxon>Lachnospiraceae</taxon>
        <taxon>Mediterraneibacter</taxon>
    </lineage>
</organism>
<accession>A0AAJ1B3A8</accession>
<protein>
    <submittedName>
        <fullName evidence="4">Glycoside hydrolase family 20 zincin-like fold domain-containing protein</fullName>
    </submittedName>
</protein>
<sequence>KGDILLTKDNADATIGDQRYTLEIGDSITIKSTTYQGIFFGTRSVLQALVASGDALTINKGEARDYAKYEYRKF</sequence>
<feature type="non-terminal residue" evidence="4">
    <location>
        <position position="74"/>
    </location>
</feature>
<name>A0AAJ1B3A8_MEDGN</name>
<reference evidence="4" key="1">
    <citation type="submission" date="2021-10" db="EMBL/GenBank/DDBJ databases">
        <title>Collection of gut derived symbiotic bacterial strains cultured from healthy donors.</title>
        <authorList>
            <person name="Lin H."/>
            <person name="Littmann E."/>
            <person name="Claire K."/>
            <person name="Pamer E."/>
        </authorList>
    </citation>
    <scope>NUCLEOTIDE SEQUENCE</scope>
    <source>
        <strain evidence="4">MSK.23.4</strain>
    </source>
</reference>
<feature type="domain" description="Beta-hexosaminidase bacterial type N-terminal" evidence="3">
    <location>
        <begin position="2"/>
        <end position="66"/>
    </location>
</feature>
<dbReference type="Pfam" id="PF02838">
    <property type="entry name" value="Glyco_hydro_20b"/>
    <property type="match status" value="1"/>
</dbReference>
<evidence type="ECO:0000313" key="5">
    <source>
        <dbReference type="Proteomes" id="UP001297422"/>
    </source>
</evidence>
<dbReference type="InterPro" id="IPR015882">
    <property type="entry name" value="HEX_bac_N"/>
</dbReference>